<evidence type="ECO:0000313" key="9">
    <source>
        <dbReference type="Proteomes" id="UP000031563"/>
    </source>
</evidence>
<dbReference type="NCBIfam" id="TIGR03534">
    <property type="entry name" value="RF_mod_PrmC"/>
    <property type="match status" value="1"/>
</dbReference>
<evidence type="ECO:0000256" key="3">
    <source>
        <dbReference type="ARBA" id="ARBA00022691"/>
    </source>
</evidence>
<gene>
    <name evidence="5" type="primary">prmC</name>
    <name evidence="8" type="ORF">QY95_01082</name>
</gene>
<dbReference type="EC" id="2.1.1.297" evidence="5"/>
<comment type="function">
    <text evidence="5">Methylates the class 1 translation termination release factors RF1/PrfA and RF2/PrfB on the glutamine residue of the universally conserved GGQ motif.</text>
</comment>
<evidence type="ECO:0000256" key="5">
    <source>
        <dbReference type="HAMAP-Rule" id="MF_02126"/>
    </source>
</evidence>
<comment type="catalytic activity">
    <reaction evidence="4 5">
        <text>L-glutaminyl-[peptide chain release factor] + S-adenosyl-L-methionine = N(5)-methyl-L-glutaminyl-[peptide chain release factor] + S-adenosyl-L-homocysteine + H(+)</text>
        <dbReference type="Rhea" id="RHEA:42896"/>
        <dbReference type="Rhea" id="RHEA-COMP:10271"/>
        <dbReference type="Rhea" id="RHEA-COMP:10272"/>
        <dbReference type="ChEBI" id="CHEBI:15378"/>
        <dbReference type="ChEBI" id="CHEBI:30011"/>
        <dbReference type="ChEBI" id="CHEBI:57856"/>
        <dbReference type="ChEBI" id="CHEBI:59789"/>
        <dbReference type="ChEBI" id="CHEBI:61891"/>
        <dbReference type="EC" id="2.1.1.297"/>
    </reaction>
</comment>
<dbReference type="PANTHER" id="PTHR18895:SF74">
    <property type="entry name" value="MTRF1L RELEASE FACTOR GLUTAMINE METHYLTRANSFERASE"/>
    <property type="match status" value="1"/>
</dbReference>
<feature type="binding site" evidence="5">
    <location>
        <begin position="191"/>
        <end position="194"/>
    </location>
    <ligand>
        <name>substrate</name>
    </ligand>
</feature>
<dbReference type="InterPro" id="IPR019874">
    <property type="entry name" value="RF_methyltr_PrmC"/>
</dbReference>
<feature type="binding site" evidence="5">
    <location>
        <begin position="124"/>
        <end position="128"/>
    </location>
    <ligand>
        <name>S-adenosyl-L-methionine</name>
        <dbReference type="ChEBI" id="CHEBI:59789"/>
    </ligand>
</feature>
<proteinExistence type="inferred from homology"/>
<reference evidence="8" key="1">
    <citation type="submission" date="2015-02" db="EMBL/GenBank/DDBJ databases">
        <title>Genome Assembly of Bacillaceae bacterium MTCC 8252.</title>
        <authorList>
            <person name="Verma A."/>
            <person name="Khatri I."/>
            <person name="Mual P."/>
            <person name="Subramanian S."/>
            <person name="Krishnamurthi S."/>
        </authorList>
    </citation>
    <scope>NUCLEOTIDE SEQUENCE [LARGE SCALE GENOMIC DNA]</scope>
    <source>
        <strain evidence="8">MTCC 8252</strain>
    </source>
</reference>
<dbReference type="PANTHER" id="PTHR18895">
    <property type="entry name" value="HEMK METHYLTRANSFERASE"/>
    <property type="match status" value="1"/>
</dbReference>
<comment type="similarity">
    <text evidence="5">Belongs to the protein N5-glutamine methyltransferase family. PrmC subfamily.</text>
</comment>
<dbReference type="PROSITE" id="PS00092">
    <property type="entry name" value="N6_MTASE"/>
    <property type="match status" value="1"/>
</dbReference>
<dbReference type="RefSeq" id="WP_040047381.1">
    <property type="nucleotide sequence ID" value="NZ_JWIR02000025.1"/>
</dbReference>
<dbReference type="EMBL" id="JWIR02000025">
    <property type="protein sequence ID" value="KKB41019.1"/>
    <property type="molecule type" value="Genomic_DNA"/>
</dbReference>
<evidence type="ECO:0000259" key="7">
    <source>
        <dbReference type="Pfam" id="PF17827"/>
    </source>
</evidence>
<dbReference type="AlphaFoldDB" id="A0A0F5I5X2"/>
<dbReference type="InterPro" id="IPR004556">
    <property type="entry name" value="HemK-like"/>
</dbReference>
<dbReference type="HAMAP" id="MF_02126">
    <property type="entry name" value="RF_methyltr_PrmC"/>
    <property type="match status" value="1"/>
</dbReference>
<evidence type="ECO:0000256" key="2">
    <source>
        <dbReference type="ARBA" id="ARBA00022679"/>
    </source>
</evidence>
<feature type="binding site" evidence="5">
    <location>
        <position position="147"/>
    </location>
    <ligand>
        <name>S-adenosyl-L-methionine</name>
        <dbReference type="ChEBI" id="CHEBI:59789"/>
    </ligand>
</feature>
<dbReference type="Pfam" id="PF05175">
    <property type="entry name" value="MTS"/>
    <property type="match status" value="1"/>
</dbReference>
<keyword evidence="3 5" id="KW-0949">S-adenosyl-L-methionine</keyword>
<dbReference type="GO" id="GO:0102559">
    <property type="term" value="F:peptide chain release factor N(5)-glutamine methyltransferase activity"/>
    <property type="evidence" value="ECO:0007669"/>
    <property type="project" value="UniProtKB-EC"/>
</dbReference>
<dbReference type="Proteomes" id="UP000031563">
    <property type="component" value="Unassembled WGS sequence"/>
</dbReference>
<evidence type="ECO:0000256" key="4">
    <source>
        <dbReference type="ARBA" id="ARBA00048391"/>
    </source>
</evidence>
<name>A0A0F5I5X2_BACTR</name>
<dbReference type="GO" id="GO:0003676">
    <property type="term" value="F:nucleic acid binding"/>
    <property type="evidence" value="ECO:0007669"/>
    <property type="project" value="InterPro"/>
</dbReference>
<accession>A0A0F5I5X2</accession>
<dbReference type="Pfam" id="PF17827">
    <property type="entry name" value="PrmC_N"/>
    <property type="match status" value="1"/>
</dbReference>
<dbReference type="InterPro" id="IPR040758">
    <property type="entry name" value="PrmC_N"/>
</dbReference>
<dbReference type="NCBIfam" id="TIGR00536">
    <property type="entry name" value="hemK_fam"/>
    <property type="match status" value="1"/>
</dbReference>
<evidence type="ECO:0000256" key="1">
    <source>
        <dbReference type="ARBA" id="ARBA00022603"/>
    </source>
</evidence>
<comment type="caution">
    <text evidence="5">Lacks conserved residue(s) required for the propagation of feature annotation.</text>
</comment>
<comment type="caution">
    <text evidence="8">The sequence shown here is derived from an EMBL/GenBank/DDBJ whole genome shotgun (WGS) entry which is preliminary data.</text>
</comment>
<dbReference type="SUPFAM" id="SSF53335">
    <property type="entry name" value="S-adenosyl-L-methionine-dependent methyltransferases"/>
    <property type="match status" value="1"/>
</dbReference>
<feature type="domain" description="Methyltransferase small" evidence="6">
    <location>
        <begin position="119"/>
        <end position="194"/>
    </location>
</feature>
<dbReference type="InterPro" id="IPR007848">
    <property type="entry name" value="Small_mtfrase_dom"/>
</dbReference>
<keyword evidence="2 5" id="KW-0808">Transferase</keyword>
<protein>
    <recommendedName>
        <fullName evidence="5">Release factor glutamine methyltransferase</fullName>
        <shortName evidence="5">RF MTase</shortName>
        <ecNumber evidence="5">2.1.1.297</ecNumber>
    </recommendedName>
    <alternativeName>
        <fullName evidence="5">N5-glutamine methyltransferase PrmC</fullName>
    </alternativeName>
    <alternativeName>
        <fullName evidence="5">Protein-(glutamine-N5) MTase PrmC</fullName>
    </alternativeName>
    <alternativeName>
        <fullName evidence="5">Protein-glutamine N-methyltransferase PrmC</fullName>
    </alternativeName>
</protein>
<keyword evidence="9" id="KW-1185">Reference proteome</keyword>
<sequence length="285" mass="32071">MSRKVFEALCWASSFLEEHEREANAGEWLLRHVLSVSRSKLLASMHDLLTEDQNEEFISLVKQHAAGIPVQHLIGEEEFYGRRFIVNEHVLIPRPETEELIWNTLEMTKWLAAKKEPLTMADIGTGSGAIAVTMKLEWPELTVYASDLSEKALETARKNSQHLQADVHFMQGDLLSPFIENEVKLDILLSNPPYIPLGDKETLSPVVAEHEPELALYGGEDGLDLYRRFSEQLPAVLKPEAFVGFEVGAGQGQAVADLMQLAFPQASIKVKYDLNGKDRMVFMKI</sequence>
<dbReference type="CDD" id="cd02440">
    <property type="entry name" value="AdoMet_MTases"/>
    <property type="match status" value="1"/>
</dbReference>
<dbReference type="Gene3D" id="3.40.50.150">
    <property type="entry name" value="Vaccinia Virus protein VP39"/>
    <property type="match status" value="1"/>
</dbReference>
<feature type="domain" description="Release factor glutamine methyltransferase N-terminal" evidence="7">
    <location>
        <begin position="7"/>
        <end position="75"/>
    </location>
</feature>
<dbReference type="Gene3D" id="1.10.8.10">
    <property type="entry name" value="DNA helicase RuvA subunit, C-terminal domain"/>
    <property type="match status" value="1"/>
</dbReference>
<organism evidence="8 9">
    <name type="scientific">Bacillus thermotolerans</name>
    <name type="common">Quasibacillus thermotolerans</name>
    <dbReference type="NCBI Taxonomy" id="1221996"/>
    <lineage>
        <taxon>Bacteria</taxon>
        <taxon>Bacillati</taxon>
        <taxon>Bacillota</taxon>
        <taxon>Bacilli</taxon>
        <taxon>Bacillales</taxon>
        <taxon>Bacillaceae</taxon>
        <taxon>Bacillus</taxon>
    </lineage>
</organism>
<dbReference type="STRING" id="1221996.QY95_01082"/>
<feature type="binding site" evidence="5">
    <location>
        <position position="191"/>
    </location>
    <ligand>
        <name>S-adenosyl-L-methionine</name>
        <dbReference type="ChEBI" id="CHEBI:59789"/>
    </ligand>
</feature>
<keyword evidence="1 5" id="KW-0489">Methyltransferase</keyword>
<dbReference type="InterPro" id="IPR050320">
    <property type="entry name" value="N5-glutamine_MTase"/>
</dbReference>
<evidence type="ECO:0000259" key="6">
    <source>
        <dbReference type="Pfam" id="PF05175"/>
    </source>
</evidence>
<dbReference type="InterPro" id="IPR002052">
    <property type="entry name" value="DNA_methylase_N6_adenine_CS"/>
</dbReference>
<evidence type="ECO:0000313" key="8">
    <source>
        <dbReference type="EMBL" id="KKB41019.1"/>
    </source>
</evidence>
<dbReference type="InterPro" id="IPR029063">
    <property type="entry name" value="SAM-dependent_MTases_sf"/>
</dbReference>
<dbReference type="OrthoDB" id="9800643at2"/>
<dbReference type="GO" id="GO:0032259">
    <property type="term" value="P:methylation"/>
    <property type="evidence" value="ECO:0007669"/>
    <property type="project" value="UniProtKB-KW"/>
</dbReference>